<reference evidence="1 2" key="1">
    <citation type="submission" date="2017-03" db="EMBL/GenBank/DDBJ databases">
        <title>Genome analysis of Rhizobial strains effectives or ineffectives for nitrogen fixation isolated from bean seeds.</title>
        <authorList>
            <person name="Peralta H."/>
            <person name="Aguilar-Vera A."/>
            <person name="Mora Y."/>
            <person name="Vargas-Lagunas C."/>
            <person name="Girard L."/>
            <person name="Mora J."/>
        </authorList>
    </citation>
    <scope>NUCLEOTIDE SEQUENCE [LARGE SCALE GENOMIC DNA]</scope>
    <source>
        <strain evidence="1 2">CCGM5</strain>
    </source>
</reference>
<sequence length="78" mass="8848">MGQDVEHIFLLIEELAQKRHDITPGAAQSLIRYIRQVPAPGNVRKKIKGLSSRVSQSLVKTLRDLERYPGFASVYDEL</sequence>
<comment type="caution">
    <text evidence="1">The sequence shown here is derived from an EMBL/GenBank/DDBJ whole genome shotgun (WGS) entry which is preliminary data.</text>
</comment>
<dbReference type="AlphaFoldDB" id="A0A3E1B5T3"/>
<name>A0A3E1B5T3_RHILT</name>
<evidence type="ECO:0000313" key="1">
    <source>
        <dbReference type="EMBL" id="RFB87046.1"/>
    </source>
</evidence>
<accession>A0A3E1B5T3</accession>
<protein>
    <submittedName>
        <fullName evidence="1">Uncharacterized protein</fullName>
    </submittedName>
</protein>
<dbReference type="EMBL" id="NAOO01000031">
    <property type="protein sequence ID" value="RFB87046.1"/>
    <property type="molecule type" value="Genomic_DNA"/>
</dbReference>
<dbReference type="Proteomes" id="UP000256748">
    <property type="component" value="Unassembled WGS sequence"/>
</dbReference>
<organism evidence="1 2">
    <name type="scientific">Rhizobium leguminosarum bv. trifolii</name>
    <dbReference type="NCBI Taxonomy" id="386"/>
    <lineage>
        <taxon>Bacteria</taxon>
        <taxon>Pseudomonadati</taxon>
        <taxon>Pseudomonadota</taxon>
        <taxon>Alphaproteobacteria</taxon>
        <taxon>Hyphomicrobiales</taxon>
        <taxon>Rhizobiaceae</taxon>
        <taxon>Rhizobium/Agrobacterium group</taxon>
        <taxon>Rhizobium</taxon>
    </lineage>
</organism>
<evidence type="ECO:0000313" key="2">
    <source>
        <dbReference type="Proteomes" id="UP000256748"/>
    </source>
</evidence>
<gene>
    <name evidence="1" type="ORF">B5K10_23255</name>
</gene>
<proteinExistence type="predicted"/>